<protein>
    <submittedName>
        <fullName evidence="1">Haloacid dehalogenase</fullName>
    </submittedName>
</protein>
<dbReference type="KEGG" id="bii:BINDI_0525"/>
<dbReference type="Proteomes" id="UP000028569">
    <property type="component" value="Chromosome"/>
</dbReference>
<reference evidence="1 2" key="1">
    <citation type="journal article" date="2014" name="Appl. Environ. Microbiol.">
        <title>Genomic encyclopedia of type strains of the genus Bifidobacterium.</title>
        <authorList>
            <person name="Milani C."/>
            <person name="Lugli G.A."/>
            <person name="Duranti S."/>
            <person name="Turroni F."/>
            <person name="Bottacini F."/>
            <person name="Mangifesta M."/>
            <person name="Sanchez B."/>
            <person name="Viappiani A."/>
            <person name="Mancabelli L."/>
            <person name="Taminiau B."/>
            <person name="Delcenserie V."/>
            <person name="Barrangou R."/>
            <person name="Margolles A."/>
            <person name="van Sinderen D."/>
            <person name="Ventura M."/>
        </authorList>
    </citation>
    <scope>NUCLEOTIDE SEQUENCE [LARGE SCALE GENOMIC DNA]</scope>
    <source>
        <strain evidence="1 2">LMG 11587</strain>
    </source>
</reference>
<dbReference type="RefSeq" id="WP_033489965.1">
    <property type="nucleotide sequence ID" value="NZ_CP006018.1"/>
</dbReference>
<dbReference type="SUPFAM" id="SSF56784">
    <property type="entry name" value="HAD-like"/>
    <property type="match status" value="1"/>
</dbReference>
<organism evidence="1 2">
    <name type="scientific">Bifidobacterium [indicum] DSM 20214 = LMG 11587</name>
    <dbReference type="NCBI Taxonomy" id="1341694"/>
    <lineage>
        <taxon>Bacteria</taxon>
        <taxon>Bacillati</taxon>
        <taxon>Actinomycetota</taxon>
        <taxon>Actinomycetes</taxon>
        <taxon>Bifidobacteriales</taxon>
        <taxon>Bifidobacteriaceae</taxon>
        <taxon>Bifidobacterium</taxon>
    </lineage>
</organism>
<dbReference type="PANTHER" id="PTHR18901:SF38">
    <property type="entry name" value="PSEUDOURIDINE-5'-PHOSPHATASE"/>
    <property type="match status" value="1"/>
</dbReference>
<dbReference type="EMBL" id="CP006018">
    <property type="protein sequence ID" value="AIC91805.1"/>
    <property type="molecule type" value="Genomic_DNA"/>
</dbReference>
<dbReference type="Gene3D" id="1.10.150.240">
    <property type="entry name" value="Putative phosphatase, domain 2"/>
    <property type="match status" value="1"/>
</dbReference>
<accession>A0A087VTR9</accession>
<gene>
    <name evidence="1" type="ORF">BINDI_0525</name>
</gene>
<dbReference type="SFLD" id="SFLDS00003">
    <property type="entry name" value="Haloacid_Dehalogenase"/>
    <property type="match status" value="1"/>
</dbReference>
<dbReference type="InterPro" id="IPR023214">
    <property type="entry name" value="HAD_sf"/>
</dbReference>
<dbReference type="NCBIfam" id="TIGR01509">
    <property type="entry name" value="HAD-SF-IA-v3"/>
    <property type="match status" value="1"/>
</dbReference>
<dbReference type="InterPro" id="IPR023198">
    <property type="entry name" value="PGP-like_dom2"/>
</dbReference>
<proteinExistence type="predicted"/>
<dbReference type="OrthoDB" id="9797743at2"/>
<dbReference type="SFLD" id="SFLDG01129">
    <property type="entry name" value="C1.5:_HAD__Beta-PGM__Phosphata"/>
    <property type="match status" value="1"/>
</dbReference>
<keyword evidence="2" id="KW-1185">Reference proteome</keyword>
<evidence type="ECO:0000313" key="1">
    <source>
        <dbReference type="EMBL" id="AIC91805.1"/>
    </source>
</evidence>
<dbReference type="InterPro" id="IPR036412">
    <property type="entry name" value="HAD-like_sf"/>
</dbReference>
<dbReference type="InterPro" id="IPR006439">
    <property type="entry name" value="HAD-SF_hydro_IA"/>
</dbReference>
<sequence length="221" mass="24738">MTQLVNEGKGAIFDLDGTLLDSMGVWKEVDRLFFERRGISMPPDYAHAVAAMQSGDIADYTIRRFSLDEDREDLMREWTDTAEELYANQVRTKPHALEYLHHLRSTGAKLAVATSLAPRLRDAALLHAGIRDCFDVVCSVDDAGLGGKERPDIFLYTAKNLGVAPEDCTVFEDILIAVRTAKSVGMQVWAMFDASSQGDWERIRKEADGVIRDFDQAPLRL</sequence>
<dbReference type="Gene3D" id="3.40.50.1000">
    <property type="entry name" value="HAD superfamily/HAD-like"/>
    <property type="match status" value="1"/>
</dbReference>
<evidence type="ECO:0000313" key="2">
    <source>
        <dbReference type="Proteomes" id="UP000028569"/>
    </source>
</evidence>
<dbReference type="Pfam" id="PF00702">
    <property type="entry name" value="Hydrolase"/>
    <property type="match status" value="1"/>
</dbReference>
<dbReference type="AlphaFoldDB" id="A0A087VTR9"/>
<dbReference type="PANTHER" id="PTHR18901">
    <property type="entry name" value="2-DEOXYGLUCOSE-6-PHOSPHATE PHOSPHATASE 2"/>
    <property type="match status" value="1"/>
</dbReference>
<name>A0A087VTR9_9BIFI</name>
<dbReference type="HOGENOM" id="CLU_045011_13_1_11"/>
<dbReference type="CDD" id="cd07505">
    <property type="entry name" value="HAD_BPGM-like"/>
    <property type="match status" value="1"/>
</dbReference>
<dbReference type="GO" id="GO:0016791">
    <property type="term" value="F:phosphatase activity"/>
    <property type="evidence" value="ECO:0007669"/>
    <property type="project" value="TreeGrafter"/>
</dbReference>